<evidence type="ECO:0000313" key="2">
    <source>
        <dbReference type="EMBL" id="ABI87037.1"/>
    </source>
</evidence>
<dbReference type="PANTHER" id="PTHR43102:SF2">
    <property type="entry name" value="GAF DOMAIN-CONTAINING PROTEIN"/>
    <property type="match status" value="1"/>
</dbReference>
<proteinExistence type="predicted"/>
<feature type="compositionally biased region" description="Polar residues" evidence="1">
    <location>
        <begin position="116"/>
        <end position="125"/>
    </location>
</feature>
<evidence type="ECO:0000256" key="1">
    <source>
        <dbReference type="SAM" id="MobiDB-lite"/>
    </source>
</evidence>
<keyword evidence="3" id="KW-1185">Reference proteome</keyword>
<protein>
    <submittedName>
        <fullName evidence="2">Uncharacterized protein</fullName>
    </submittedName>
</protein>
<dbReference type="eggNOG" id="COG2203">
    <property type="taxonomic scope" value="Bacteria"/>
</dbReference>
<name>Q0BFN6_BURCM</name>
<dbReference type="KEGG" id="bam:Bamb_1479"/>
<organism evidence="2 3">
    <name type="scientific">Burkholderia ambifaria (strain ATCC BAA-244 / DSM 16087 / CCUG 44356 / LMG 19182 / AMMD)</name>
    <name type="common">Burkholderia cepacia (strain AMMD)</name>
    <dbReference type="NCBI Taxonomy" id="339670"/>
    <lineage>
        <taxon>Bacteria</taxon>
        <taxon>Pseudomonadati</taxon>
        <taxon>Pseudomonadota</taxon>
        <taxon>Betaproteobacteria</taxon>
        <taxon>Burkholderiales</taxon>
        <taxon>Burkholderiaceae</taxon>
        <taxon>Burkholderia</taxon>
        <taxon>Burkholderia cepacia complex</taxon>
    </lineage>
</organism>
<reference evidence="2" key="1">
    <citation type="submission" date="2009-01" db="EMBL/GenBank/DDBJ databases">
        <title>Complete sequence of Chromosome 1 of Burkholderia cepacia AMMD.</title>
        <authorList>
            <consortium name="US DOE Joint Genome Institute"/>
            <person name="Copeland A."/>
            <person name="Lucas S."/>
            <person name="Lapidus A."/>
            <person name="Barry K."/>
            <person name="Detter J.C."/>
            <person name="Glavina del Rio T."/>
            <person name="Hammon N."/>
            <person name="Israni S."/>
            <person name="Pitluck S."/>
            <person name="Bruce D."/>
            <person name="Chain P."/>
            <person name="Malfatti S."/>
            <person name="Shin M."/>
            <person name="Vergez L."/>
            <person name="Schmutz J."/>
            <person name="Larimer F."/>
            <person name="Land M."/>
            <person name="Hauser L."/>
            <person name="Kyrpides N."/>
            <person name="Kim E."/>
            <person name="Parke J."/>
            <person name="Coenye T."/>
            <person name="Konstantinidis K."/>
            <person name="Ramette A."/>
            <person name="Tiedje J."/>
            <person name="Richardson P."/>
        </authorList>
    </citation>
    <scope>NUCLEOTIDE SEQUENCE [LARGE SCALE GENOMIC DNA]</scope>
    <source>
        <strain evidence="2">AMMD</strain>
    </source>
</reference>
<dbReference type="AlphaFoldDB" id="Q0BFN6"/>
<dbReference type="EMBL" id="CP000440">
    <property type="protein sequence ID" value="ABI87037.1"/>
    <property type="molecule type" value="Genomic_DNA"/>
</dbReference>
<accession>Q0BFN6</accession>
<dbReference type="RefSeq" id="WP_011656775.1">
    <property type="nucleotide sequence ID" value="NC_008390.1"/>
</dbReference>
<evidence type="ECO:0000313" key="3">
    <source>
        <dbReference type="Proteomes" id="UP000000662"/>
    </source>
</evidence>
<feature type="compositionally biased region" description="Basic residues" evidence="1">
    <location>
        <begin position="66"/>
        <end position="79"/>
    </location>
</feature>
<gene>
    <name evidence="2" type="ordered locus">Bamb_1479</name>
</gene>
<dbReference type="Proteomes" id="UP000000662">
    <property type="component" value="Chromosome 1"/>
</dbReference>
<dbReference type="SUPFAM" id="SSF55781">
    <property type="entry name" value="GAF domain-like"/>
    <property type="match status" value="1"/>
</dbReference>
<dbReference type="GeneID" id="98280248"/>
<feature type="region of interest" description="Disordered" evidence="1">
    <location>
        <begin position="62"/>
        <end position="197"/>
    </location>
</feature>
<sequence length="215" mass="24044">MREASASLCAHALLANDKTVIQDARNDDRFHDNPRVTGPPGIRFHAGWPLAAPNGLTASIRDRANARRRTRPARQRRIRVLLSADGPADIGEPISRASRRRSRSTTRPTHEAMRSGSESVTSHTVLSGIVRSPALLDSADRHRSEDNQRGKAAVRDCKRTARRYAPIRDDPRHRNRRRNRNRSREPRSARRRFAQLPHGGALAIASAICSGVRSR</sequence>
<dbReference type="PANTHER" id="PTHR43102">
    <property type="entry name" value="SLR1143 PROTEIN"/>
    <property type="match status" value="1"/>
</dbReference>
<feature type="compositionally biased region" description="Basic and acidic residues" evidence="1">
    <location>
        <begin position="138"/>
        <end position="159"/>
    </location>
</feature>